<dbReference type="RefSeq" id="WP_034733767.1">
    <property type="nucleotide sequence ID" value="NZ_JPIN01000013.1"/>
</dbReference>
<dbReference type="GO" id="GO:0006814">
    <property type="term" value="P:sodium ion transport"/>
    <property type="evidence" value="ECO:0007669"/>
    <property type="project" value="UniProtKB-KW"/>
</dbReference>
<dbReference type="NCBIfam" id="TIGR00813">
    <property type="entry name" value="sss"/>
    <property type="match status" value="1"/>
</dbReference>
<evidence type="ECO:0000256" key="7">
    <source>
        <dbReference type="ARBA" id="ARBA00023053"/>
    </source>
</evidence>
<keyword evidence="8" id="KW-0406">Ion transport</keyword>
<comment type="subcellular location">
    <subcellularLocation>
        <location evidence="1">Cell membrane</location>
        <topology evidence="1">Multi-pass membrane protein</topology>
    </subcellularLocation>
</comment>
<dbReference type="PANTHER" id="PTHR42985">
    <property type="entry name" value="SODIUM-COUPLED MONOCARBOXYLATE TRANSPORTER"/>
    <property type="match status" value="1"/>
</dbReference>
<evidence type="ECO:0000313" key="14">
    <source>
        <dbReference type="Proteomes" id="UP000053718"/>
    </source>
</evidence>
<keyword evidence="4" id="KW-1003">Cell membrane</keyword>
<evidence type="ECO:0000256" key="12">
    <source>
        <dbReference type="SAM" id="Phobius"/>
    </source>
</evidence>
<feature type="transmembrane region" description="Helical" evidence="12">
    <location>
        <begin position="462"/>
        <end position="481"/>
    </location>
</feature>
<dbReference type="InterPro" id="IPR038377">
    <property type="entry name" value="Na/Glc_symporter_sf"/>
</dbReference>
<keyword evidence="6 12" id="KW-1133">Transmembrane helix</keyword>
<feature type="transmembrane region" description="Helical" evidence="12">
    <location>
        <begin position="77"/>
        <end position="96"/>
    </location>
</feature>
<feature type="transmembrane region" description="Helical" evidence="12">
    <location>
        <begin position="285"/>
        <end position="310"/>
    </location>
</feature>
<dbReference type="EMBL" id="JPIN01000013">
    <property type="protein sequence ID" value="KFZ27898.1"/>
    <property type="molecule type" value="Genomic_DNA"/>
</dbReference>
<keyword evidence="3" id="KW-0813">Transport</keyword>
<dbReference type="Proteomes" id="UP000053718">
    <property type="component" value="Unassembled WGS sequence"/>
</dbReference>
<feature type="transmembrane region" description="Helical" evidence="12">
    <location>
        <begin position="6"/>
        <end position="27"/>
    </location>
</feature>
<dbReference type="PROSITE" id="PS50283">
    <property type="entry name" value="NA_SOLUT_SYMP_3"/>
    <property type="match status" value="1"/>
</dbReference>
<evidence type="ECO:0000256" key="11">
    <source>
        <dbReference type="RuleBase" id="RU362091"/>
    </source>
</evidence>
<evidence type="ECO:0000256" key="1">
    <source>
        <dbReference type="ARBA" id="ARBA00004651"/>
    </source>
</evidence>
<feature type="transmembrane region" description="Helical" evidence="12">
    <location>
        <begin position="187"/>
        <end position="208"/>
    </location>
</feature>
<dbReference type="OrthoDB" id="9803348at2"/>
<keyword evidence="9 12" id="KW-0472">Membrane</keyword>
<comment type="similarity">
    <text evidence="2 11">Belongs to the sodium:solute symporter (SSF) (TC 2.A.21) family.</text>
</comment>
<feature type="transmembrane region" description="Helical" evidence="12">
    <location>
        <begin position="487"/>
        <end position="511"/>
    </location>
</feature>
<dbReference type="GO" id="GO:0015293">
    <property type="term" value="F:symporter activity"/>
    <property type="evidence" value="ECO:0007669"/>
    <property type="project" value="TreeGrafter"/>
</dbReference>
<keyword evidence="10" id="KW-0739">Sodium transport</keyword>
<name>A0A094L008_9GAMM</name>
<keyword evidence="5 12" id="KW-0812">Transmembrane</keyword>
<dbReference type="Pfam" id="PF00474">
    <property type="entry name" value="SSF"/>
    <property type="match status" value="1"/>
</dbReference>
<evidence type="ECO:0000256" key="5">
    <source>
        <dbReference type="ARBA" id="ARBA00022692"/>
    </source>
</evidence>
<keyword evidence="14" id="KW-1185">Reference proteome</keyword>
<feature type="transmembrane region" description="Helical" evidence="12">
    <location>
        <begin position="351"/>
        <end position="376"/>
    </location>
</feature>
<evidence type="ECO:0000256" key="2">
    <source>
        <dbReference type="ARBA" id="ARBA00006434"/>
    </source>
</evidence>
<feature type="transmembrane region" description="Helical" evidence="12">
    <location>
        <begin position="47"/>
        <end position="65"/>
    </location>
</feature>
<evidence type="ECO:0000256" key="8">
    <source>
        <dbReference type="ARBA" id="ARBA00023065"/>
    </source>
</evidence>
<feature type="transmembrane region" description="Helical" evidence="12">
    <location>
        <begin position="128"/>
        <end position="150"/>
    </location>
</feature>
<gene>
    <name evidence="13" type="ORF">IDAT_11520</name>
</gene>
<sequence length="527" mass="57096">MLDQYSLADVFVFVAYGLLLLGSGWLFNRKNNSTQDYFLGGNKMPMWVVAISVLATSQSAATFLGGPDQGYRSDLTYLASNIGAFIAVAFVAMFLIPKFYQYRVYTVYELLERRFGAGAKRQAGMMYLFGRVFASGARLYMAALAVAMILFGDIAASSVITATLIITLAGLLYTVVGGIRSVIYSDVLQAVIYVGAAIAVIAVLYNAIPASFGEIVQALQQPEPGADSKLKLIDTELDFSSGGVFNLWSVLTGFVLLNIAAFGLDQDMTQRVLTCKDAKEGSKAMLWSVVMVIPVMLLFIVIGLLLYIYYQRPDIMASGLSDGPVPTFAGEAVTIFMYYVLTEIPAGVRGLVTIGIIAAALSTLNSGLNSMSSVLIQDIYRPWKRARNAHLDEQHFVRAGQAGMALVAAALALMACLCYYWQQYTDTPLLQFALSVMVFSYSGLLGVYFTTLFSKRGSARSVTLALVVGFLVPLSMQPYIVDNFWPAALAADIGFTWQLLIGTTLSTLICLSGKANLQSQHGTTETA</sequence>
<dbReference type="STRING" id="1517416.IDAT_11520"/>
<feature type="transmembrane region" description="Helical" evidence="12">
    <location>
        <begin position="428"/>
        <end position="450"/>
    </location>
</feature>
<dbReference type="CDD" id="cd11493">
    <property type="entry name" value="SLC5sbd_NIS-like_u1"/>
    <property type="match status" value="1"/>
</dbReference>
<keyword evidence="7" id="KW-0915">Sodium</keyword>
<proteinExistence type="inferred from homology"/>
<protein>
    <submittedName>
        <fullName evidence="13">Sodium:solute symporter</fullName>
    </submittedName>
</protein>
<accession>A0A094L008</accession>
<dbReference type="Gene3D" id="1.20.1730.10">
    <property type="entry name" value="Sodium/glucose cotransporter"/>
    <property type="match status" value="1"/>
</dbReference>
<organism evidence="13 14">
    <name type="scientific">Pseudidiomarina atlantica</name>
    <dbReference type="NCBI Taxonomy" id="1517416"/>
    <lineage>
        <taxon>Bacteria</taxon>
        <taxon>Pseudomonadati</taxon>
        <taxon>Pseudomonadota</taxon>
        <taxon>Gammaproteobacteria</taxon>
        <taxon>Alteromonadales</taxon>
        <taxon>Idiomarinaceae</taxon>
        <taxon>Pseudidiomarina</taxon>
    </lineage>
</organism>
<dbReference type="InterPro" id="IPR051163">
    <property type="entry name" value="Sodium:Solute_Symporter_SSF"/>
</dbReference>
<dbReference type="PANTHER" id="PTHR42985:SF47">
    <property type="entry name" value="INTEGRAL MEMBRANE TRANSPORT PROTEIN"/>
    <property type="match status" value="1"/>
</dbReference>
<evidence type="ECO:0000256" key="4">
    <source>
        <dbReference type="ARBA" id="ARBA00022475"/>
    </source>
</evidence>
<feature type="transmembrane region" description="Helical" evidence="12">
    <location>
        <begin position="245"/>
        <end position="264"/>
    </location>
</feature>
<evidence type="ECO:0000256" key="9">
    <source>
        <dbReference type="ARBA" id="ARBA00023136"/>
    </source>
</evidence>
<feature type="transmembrane region" description="Helical" evidence="12">
    <location>
        <begin position="156"/>
        <end position="175"/>
    </location>
</feature>
<dbReference type="eggNOG" id="COG0591">
    <property type="taxonomic scope" value="Bacteria"/>
</dbReference>
<dbReference type="InterPro" id="IPR001734">
    <property type="entry name" value="Na/solute_symporter"/>
</dbReference>
<comment type="caution">
    <text evidence="13">The sequence shown here is derived from an EMBL/GenBank/DDBJ whole genome shotgun (WGS) entry which is preliminary data.</text>
</comment>
<evidence type="ECO:0000256" key="10">
    <source>
        <dbReference type="ARBA" id="ARBA00023201"/>
    </source>
</evidence>
<evidence type="ECO:0000313" key="13">
    <source>
        <dbReference type="EMBL" id="KFZ27898.1"/>
    </source>
</evidence>
<evidence type="ECO:0000256" key="6">
    <source>
        <dbReference type="ARBA" id="ARBA00022989"/>
    </source>
</evidence>
<reference evidence="13 14" key="1">
    <citation type="submission" date="2014-06" db="EMBL/GenBank/DDBJ databases">
        <title>Draft genome sequence of Idiomarina sp. MCCC 1A10513.</title>
        <authorList>
            <person name="Du J."/>
            <person name="Lai Q."/>
            <person name="Shao Z."/>
        </authorList>
    </citation>
    <scope>NUCLEOTIDE SEQUENCE [LARGE SCALE GENOMIC DNA]</scope>
    <source>
        <strain evidence="13 14">MCCC 1A10513</strain>
    </source>
</reference>
<dbReference type="GO" id="GO:0005886">
    <property type="term" value="C:plasma membrane"/>
    <property type="evidence" value="ECO:0007669"/>
    <property type="project" value="UniProtKB-SubCell"/>
</dbReference>
<feature type="transmembrane region" description="Helical" evidence="12">
    <location>
        <begin position="396"/>
        <end position="422"/>
    </location>
</feature>
<evidence type="ECO:0000256" key="3">
    <source>
        <dbReference type="ARBA" id="ARBA00022448"/>
    </source>
</evidence>
<dbReference type="AlphaFoldDB" id="A0A094L008"/>